<keyword evidence="1" id="KW-1133">Transmembrane helix</keyword>
<name>A0AAQ3KYQ5_9LILI</name>
<accession>A0AAQ3KYQ5</accession>
<sequence>MALKRILKELKDLQKDPPTSCSAEGFMAKSTRFHVDTVRAVCFREKWSPNILRMVLVSEKGILLPWKQQVMKEKLGGQIAALRQLISSDAGRMLFYICLSFFFLLHHVLYDRCWRYAEQSLFYIKSWSISSFSITKFRC</sequence>
<evidence type="ECO:0000256" key="1">
    <source>
        <dbReference type="SAM" id="Phobius"/>
    </source>
</evidence>
<gene>
    <name evidence="2" type="ORF">Cni_G22897</name>
</gene>
<dbReference type="EMBL" id="CP136896">
    <property type="protein sequence ID" value="WOL14117.1"/>
    <property type="molecule type" value="Genomic_DNA"/>
</dbReference>
<evidence type="ECO:0000313" key="3">
    <source>
        <dbReference type="Proteomes" id="UP001327560"/>
    </source>
</evidence>
<organism evidence="2 3">
    <name type="scientific">Canna indica</name>
    <name type="common">Indian-shot</name>
    <dbReference type="NCBI Taxonomy" id="4628"/>
    <lineage>
        <taxon>Eukaryota</taxon>
        <taxon>Viridiplantae</taxon>
        <taxon>Streptophyta</taxon>
        <taxon>Embryophyta</taxon>
        <taxon>Tracheophyta</taxon>
        <taxon>Spermatophyta</taxon>
        <taxon>Magnoliopsida</taxon>
        <taxon>Liliopsida</taxon>
        <taxon>Zingiberales</taxon>
        <taxon>Cannaceae</taxon>
        <taxon>Canna</taxon>
    </lineage>
</organism>
<evidence type="ECO:0000313" key="2">
    <source>
        <dbReference type="EMBL" id="WOL14117.1"/>
    </source>
</evidence>
<dbReference type="AlphaFoldDB" id="A0AAQ3KYQ5"/>
<reference evidence="2 3" key="1">
    <citation type="submission" date="2023-10" db="EMBL/GenBank/DDBJ databases">
        <title>Chromosome-scale genome assembly provides insights into flower coloration mechanisms of Canna indica.</title>
        <authorList>
            <person name="Li C."/>
        </authorList>
    </citation>
    <scope>NUCLEOTIDE SEQUENCE [LARGE SCALE GENOMIC DNA]</scope>
    <source>
        <tissue evidence="2">Flower</tissue>
    </source>
</reference>
<proteinExistence type="predicted"/>
<keyword evidence="1" id="KW-0472">Membrane</keyword>
<protein>
    <submittedName>
        <fullName evidence="2">Uncharacterized protein</fullName>
    </submittedName>
</protein>
<keyword evidence="3" id="KW-1185">Reference proteome</keyword>
<keyword evidence="1" id="KW-0812">Transmembrane</keyword>
<feature type="transmembrane region" description="Helical" evidence="1">
    <location>
        <begin position="93"/>
        <end position="110"/>
    </location>
</feature>
<dbReference type="Proteomes" id="UP001327560">
    <property type="component" value="Chromosome 7"/>
</dbReference>